<evidence type="ECO:0000313" key="1">
    <source>
        <dbReference type="EMBL" id="RSN69326.1"/>
    </source>
</evidence>
<protein>
    <submittedName>
        <fullName evidence="1">DUF2067 domain-containing protein</fullName>
    </submittedName>
</protein>
<dbReference type="InterPro" id="IPR019202">
    <property type="entry name" value="DUF2067"/>
</dbReference>
<comment type="caution">
    <text evidence="1">The sequence shown here is derived from an EMBL/GenBank/DDBJ whole genome shotgun (WGS) entry which is preliminary data.</text>
</comment>
<organism evidence="1 2">
    <name type="scientific">Candidatus Korarchaeum cryptofilum</name>
    <dbReference type="NCBI Taxonomy" id="498846"/>
    <lineage>
        <taxon>Archaea</taxon>
        <taxon>Thermoproteota</taxon>
        <taxon>Candidatus Korarchaeia</taxon>
        <taxon>Candidatus Korarchaeales</taxon>
        <taxon>Candidatus Korarchaeaceae</taxon>
        <taxon>Candidatus Korarchaeum</taxon>
    </lineage>
</organism>
<dbReference type="Pfam" id="PF09840">
    <property type="entry name" value="DUF2067"/>
    <property type="match status" value="1"/>
</dbReference>
<dbReference type="Proteomes" id="UP000278149">
    <property type="component" value="Unassembled WGS sequence"/>
</dbReference>
<proteinExistence type="predicted"/>
<name>A0A3R9QZ25_9CREN</name>
<gene>
    <name evidence="1" type="ORF">D9Q81_03900</name>
</gene>
<sequence>MLGEEKRTLVLSIEKSELSDFLEYLERRMGGRDYSYKYSVDSGLKITLFGDKEELRDSEAIVRRSYRNFRIVRNPVGGLYRYPSDWLSEHGGISMSLLTLSLRAAGLTAIWKEDILHTALEPEEIIDLMLELKSLSEEIRYEVRQRKAREVIVAVSVNSGVSPFDVLELAEEEGFMEKDDEGLWRFKADPELVMRELIKKLVGREEYGD</sequence>
<evidence type="ECO:0000313" key="2">
    <source>
        <dbReference type="Proteomes" id="UP000278149"/>
    </source>
</evidence>
<dbReference type="EMBL" id="RCOR01000019">
    <property type="protein sequence ID" value="RSN69326.1"/>
    <property type="molecule type" value="Genomic_DNA"/>
</dbReference>
<accession>A0A3R9QZ25</accession>
<dbReference type="RefSeq" id="WP_083758126.1">
    <property type="nucleotide sequence ID" value="NZ_RCOR01000019.1"/>
</dbReference>
<reference evidence="1 2" key="1">
    <citation type="submission" date="2018-10" db="EMBL/GenBank/DDBJ databases">
        <title>Co-occurring genomic capacity for anaerobic methane metabolism and dissimilatory sulfite reduction discovered in the Korarchaeota.</title>
        <authorList>
            <person name="Mckay L.J."/>
            <person name="Dlakic M."/>
            <person name="Fields M.W."/>
            <person name="Delmont T.O."/>
            <person name="Eren A.M."/>
            <person name="Jay Z.J."/>
            <person name="Klingelsmith K.B."/>
            <person name="Rusch D.B."/>
            <person name="Inskeep W.P."/>
        </authorList>
    </citation>
    <scope>NUCLEOTIDE SEQUENCE [LARGE SCALE GENOMIC DNA]</scope>
    <source>
        <strain evidence="1 2">WS</strain>
    </source>
</reference>
<dbReference type="AlphaFoldDB" id="A0A3R9QZ25"/>